<name>A0A0C4E8E8_MAGP6</name>
<dbReference type="EnsemblFungi" id="MAPG_08848T0">
    <property type="protein sequence ID" value="MAPG_08848T0"/>
    <property type="gene ID" value="MAPG_08848"/>
</dbReference>
<evidence type="ECO:0000256" key="1">
    <source>
        <dbReference type="SAM" id="MobiDB-lite"/>
    </source>
</evidence>
<sequence length="184" mass="20321">MIDYALVLRSELPLLTRIIDFIGNFDRPLTFNQSTHGSLYYEPTGVMVGIKLGEQQRPEAKPQLGIRLAAWFDRVASFAPLSSADAEAPAMPPFIPLLVVLGSAWELYFTFDRDVQVEMFGTLNVGGIHSVAVLRLLAGWVAGDSANGSSTVLRNSTAVSDDASHQRSHLSRQGKTEMSERWWL</sequence>
<accession>A0A0C4E8E8</accession>
<feature type="region of interest" description="Disordered" evidence="1">
    <location>
        <begin position="156"/>
        <end position="184"/>
    </location>
</feature>
<dbReference type="InterPro" id="IPR046797">
    <property type="entry name" value="PDDEXK_12"/>
</dbReference>
<evidence type="ECO:0000313" key="5">
    <source>
        <dbReference type="Proteomes" id="UP000011715"/>
    </source>
</evidence>
<dbReference type="eggNOG" id="ENOG502R0E3">
    <property type="taxonomic scope" value="Eukaryota"/>
</dbReference>
<dbReference type="STRING" id="644358.A0A0C4E8E8"/>
<evidence type="ECO:0000313" key="4">
    <source>
        <dbReference type="EnsemblFungi" id="MAPG_08848T0"/>
    </source>
</evidence>
<dbReference type="Pfam" id="PF20516">
    <property type="entry name" value="PDDEXK_12"/>
    <property type="match status" value="1"/>
</dbReference>
<evidence type="ECO:0000313" key="3">
    <source>
        <dbReference type="EMBL" id="KLU89879.1"/>
    </source>
</evidence>
<reference evidence="5" key="2">
    <citation type="submission" date="2010-05" db="EMBL/GenBank/DDBJ databases">
        <title>The genome sequence of Magnaporthe poae strain ATCC 64411.</title>
        <authorList>
            <person name="Ma L.-J."/>
            <person name="Dead R."/>
            <person name="Young S."/>
            <person name="Zeng Q."/>
            <person name="Koehrsen M."/>
            <person name="Alvarado L."/>
            <person name="Berlin A."/>
            <person name="Chapman S.B."/>
            <person name="Chen Z."/>
            <person name="Freedman E."/>
            <person name="Gellesch M."/>
            <person name="Goldberg J."/>
            <person name="Griggs A."/>
            <person name="Gujja S."/>
            <person name="Heilman E.R."/>
            <person name="Heiman D."/>
            <person name="Hepburn T."/>
            <person name="Howarth C."/>
            <person name="Jen D."/>
            <person name="Larson L."/>
            <person name="Mehta T."/>
            <person name="Neiman D."/>
            <person name="Pearson M."/>
            <person name="Roberts A."/>
            <person name="Saif S."/>
            <person name="Shea T."/>
            <person name="Shenoy N."/>
            <person name="Sisk P."/>
            <person name="Stolte C."/>
            <person name="Sykes S."/>
            <person name="Walk T."/>
            <person name="White J."/>
            <person name="Yandava C."/>
            <person name="Haas B."/>
            <person name="Nusbaum C."/>
            <person name="Birren B."/>
        </authorList>
    </citation>
    <scope>NUCLEOTIDE SEQUENCE [LARGE SCALE GENOMIC DNA]</scope>
    <source>
        <strain evidence="5">ATCC 64411 / 73-15</strain>
    </source>
</reference>
<proteinExistence type="predicted"/>
<dbReference type="EMBL" id="GL876973">
    <property type="protein sequence ID" value="KLU89879.1"/>
    <property type="molecule type" value="Genomic_DNA"/>
</dbReference>
<feature type="compositionally biased region" description="Basic and acidic residues" evidence="1">
    <location>
        <begin position="174"/>
        <end position="184"/>
    </location>
</feature>
<reference evidence="4" key="5">
    <citation type="submission" date="2015-06" db="UniProtKB">
        <authorList>
            <consortium name="EnsemblFungi"/>
        </authorList>
    </citation>
    <scope>IDENTIFICATION</scope>
    <source>
        <strain evidence="4">ATCC 64411</strain>
    </source>
</reference>
<reference evidence="4" key="4">
    <citation type="journal article" date="2015" name="G3 (Bethesda)">
        <title>Genome sequences of three phytopathogenic species of the Magnaporthaceae family of fungi.</title>
        <authorList>
            <person name="Okagaki L.H."/>
            <person name="Nunes C.C."/>
            <person name="Sailsbery J."/>
            <person name="Clay B."/>
            <person name="Brown D."/>
            <person name="John T."/>
            <person name="Oh Y."/>
            <person name="Young N."/>
            <person name="Fitzgerald M."/>
            <person name="Haas B.J."/>
            <person name="Zeng Q."/>
            <person name="Young S."/>
            <person name="Adiconis X."/>
            <person name="Fan L."/>
            <person name="Levin J.Z."/>
            <person name="Mitchell T.K."/>
            <person name="Okubara P.A."/>
            <person name="Farman M.L."/>
            <person name="Kohn L.M."/>
            <person name="Birren B."/>
            <person name="Ma L.-J."/>
            <person name="Dean R.A."/>
        </authorList>
    </citation>
    <scope>NUCLEOTIDE SEQUENCE</scope>
    <source>
        <strain evidence="4">ATCC 64411 / 73-15</strain>
    </source>
</reference>
<organism evidence="4 5">
    <name type="scientific">Magnaporthiopsis poae (strain ATCC 64411 / 73-15)</name>
    <name type="common">Kentucky bluegrass fungus</name>
    <name type="synonym">Magnaporthe poae</name>
    <dbReference type="NCBI Taxonomy" id="644358"/>
    <lineage>
        <taxon>Eukaryota</taxon>
        <taxon>Fungi</taxon>
        <taxon>Dikarya</taxon>
        <taxon>Ascomycota</taxon>
        <taxon>Pezizomycotina</taxon>
        <taxon>Sordariomycetes</taxon>
        <taxon>Sordariomycetidae</taxon>
        <taxon>Magnaporthales</taxon>
        <taxon>Magnaporthaceae</taxon>
        <taxon>Magnaporthiopsis</taxon>
    </lineage>
</organism>
<keyword evidence="5" id="KW-1185">Reference proteome</keyword>
<dbReference type="VEuPathDB" id="FungiDB:MAPG_08848"/>
<dbReference type="EMBL" id="ADBL01002156">
    <property type="status" value="NOT_ANNOTATED_CDS"/>
    <property type="molecule type" value="Genomic_DNA"/>
</dbReference>
<gene>
    <name evidence="3" type="ORF">MAPG_08848</name>
</gene>
<dbReference type="AlphaFoldDB" id="A0A0C4E8E8"/>
<reference evidence="3" key="1">
    <citation type="submission" date="2010-05" db="EMBL/GenBank/DDBJ databases">
        <title>The Genome Sequence of Magnaporthe poae strain ATCC 64411.</title>
        <authorList>
            <consortium name="The Broad Institute Genome Sequencing Platform"/>
            <consortium name="Broad Institute Genome Sequencing Center for Infectious Disease"/>
            <person name="Ma L.-J."/>
            <person name="Dead R."/>
            <person name="Young S."/>
            <person name="Zeng Q."/>
            <person name="Koehrsen M."/>
            <person name="Alvarado L."/>
            <person name="Berlin A."/>
            <person name="Chapman S.B."/>
            <person name="Chen Z."/>
            <person name="Freedman E."/>
            <person name="Gellesch M."/>
            <person name="Goldberg J."/>
            <person name="Griggs A."/>
            <person name="Gujja S."/>
            <person name="Heilman E.R."/>
            <person name="Heiman D."/>
            <person name="Hepburn T."/>
            <person name="Howarth C."/>
            <person name="Jen D."/>
            <person name="Larson L."/>
            <person name="Mehta T."/>
            <person name="Neiman D."/>
            <person name="Pearson M."/>
            <person name="Roberts A."/>
            <person name="Saif S."/>
            <person name="Shea T."/>
            <person name="Shenoy N."/>
            <person name="Sisk P."/>
            <person name="Stolte C."/>
            <person name="Sykes S."/>
            <person name="Walk T."/>
            <person name="White J."/>
            <person name="Yandava C."/>
            <person name="Haas B."/>
            <person name="Nusbaum C."/>
            <person name="Birren B."/>
        </authorList>
    </citation>
    <scope>NUCLEOTIDE SEQUENCE</scope>
    <source>
        <strain evidence="3">ATCC 64411</strain>
    </source>
</reference>
<dbReference type="Proteomes" id="UP000011715">
    <property type="component" value="Unassembled WGS sequence"/>
</dbReference>
<dbReference type="OrthoDB" id="4161186at2759"/>
<protein>
    <recommendedName>
        <fullName evidence="2">PD-(D/E)XK nuclease-like domain-containing protein</fullName>
    </recommendedName>
</protein>
<feature type="domain" description="PD-(D/E)XK nuclease-like" evidence="2">
    <location>
        <begin position="1"/>
        <end position="142"/>
    </location>
</feature>
<evidence type="ECO:0000259" key="2">
    <source>
        <dbReference type="Pfam" id="PF20516"/>
    </source>
</evidence>
<reference evidence="3" key="3">
    <citation type="submission" date="2011-03" db="EMBL/GenBank/DDBJ databases">
        <title>Annotation of Magnaporthe poae ATCC 64411.</title>
        <authorList>
            <person name="Ma L.-J."/>
            <person name="Dead R."/>
            <person name="Young S.K."/>
            <person name="Zeng Q."/>
            <person name="Gargeya S."/>
            <person name="Fitzgerald M."/>
            <person name="Haas B."/>
            <person name="Abouelleil A."/>
            <person name="Alvarado L."/>
            <person name="Arachchi H.M."/>
            <person name="Berlin A."/>
            <person name="Brown A."/>
            <person name="Chapman S.B."/>
            <person name="Chen Z."/>
            <person name="Dunbar C."/>
            <person name="Freedman E."/>
            <person name="Gearin G."/>
            <person name="Gellesch M."/>
            <person name="Goldberg J."/>
            <person name="Griggs A."/>
            <person name="Gujja S."/>
            <person name="Heiman D."/>
            <person name="Howarth C."/>
            <person name="Larson L."/>
            <person name="Lui A."/>
            <person name="MacDonald P.J.P."/>
            <person name="Mehta T."/>
            <person name="Montmayeur A."/>
            <person name="Murphy C."/>
            <person name="Neiman D."/>
            <person name="Pearson M."/>
            <person name="Priest M."/>
            <person name="Roberts A."/>
            <person name="Saif S."/>
            <person name="Shea T."/>
            <person name="Shenoy N."/>
            <person name="Sisk P."/>
            <person name="Stolte C."/>
            <person name="Sykes S."/>
            <person name="Yandava C."/>
            <person name="Wortman J."/>
            <person name="Nusbaum C."/>
            <person name="Birren B."/>
        </authorList>
    </citation>
    <scope>NUCLEOTIDE SEQUENCE</scope>
    <source>
        <strain evidence="3">ATCC 64411</strain>
    </source>
</reference>